<keyword evidence="1" id="KW-0472">Membrane</keyword>
<dbReference type="RefSeq" id="WP_170121977.1">
    <property type="nucleotide sequence ID" value="NZ_QAYG01000001.1"/>
</dbReference>
<evidence type="ECO:0000313" key="3">
    <source>
        <dbReference type="Proteomes" id="UP000244081"/>
    </source>
</evidence>
<organism evidence="2 3">
    <name type="scientific">Breoghania corrubedonensis</name>
    <dbReference type="NCBI Taxonomy" id="665038"/>
    <lineage>
        <taxon>Bacteria</taxon>
        <taxon>Pseudomonadati</taxon>
        <taxon>Pseudomonadota</taxon>
        <taxon>Alphaproteobacteria</taxon>
        <taxon>Hyphomicrobiales</taxon>
        <taxon>Stappiaceae</taxon>
        <taxon>Breoghania</taxon>
    </lineage>
</organism>
<accession>A0A2T5VEJ6</accession>
<dbReference type="AlphaFoldDB" id="A0A2T5VEJ6"/>
<evidence type="ECO:0000313" key="2">
    <source>
        <dbReference type="EMBL" id="PTW62175.1"/>
    </source>
</evidence>
<keyword evidence="1" id="KW-1133">Transmembrane helix</keyword>
<keyword evidence="3" id="KW-1185">Reference proteome</keyword>
<name>A0A2T5VEJ6_9HYPH</name>
<comment type="caution">
    <text evidence="2">The sequence shown here is derived from an EMBL/GenBank/DDBJ whole genome shotgun (WGS) entry which is preliminary data.</text>
</comment>
<dbReference type="EMBL" id="QAYG01000001">
    <property type="protein sequence ID" value="PTW62175.1"/>
    <property type="molecule type" value="Genomic_DNA"/>
</dbReference>
<reference evidence="2 3" key="1">
    <citation type="submission" date="2018-04" db="EMBL/GenBank/DDBJ databases">
        <title>Genomic Encyclopedia of Archaeal and Bacterial Type Strains, Phase II (KMG-II): from individual species to whole genera.</title>
        <authorList>
            <person name="Goeker M."/>
        </authorList>
    </citation>
    <scope>NUCLEOTIDE SEQUENCE [LARGE SCALE GENOMIC DNA]</scope>
    <source>
        <strain evidence="2 3">DSM 23382</strain>
    </source>
</reference>
<sequence length="47" mass="4886">MTATPVTWAVIGTLGAIVFAATIALWARYGELIFVQSLLNGIAGCFG</sequence>
<gene>
    <name evidence="2" type="ORF">C8N35_101212</name>
</gene>
<protein>
    <submittedName>
        <fullName evidence="2">Uncharacterized protein</fullName>
    </submittedName>
</protein>
<dbReference type="Proteomes" id="UP000244081">
    <property type="component" value="Unassembled WGS sequence"/>
</dbReference>
<feature type="transmembrane region" description="Helical" evidence="1">
    <location>
        <begin position="6"/>
        <end position="27"/>
    </location>
</feature>
<proteinExistence type="predicted"/>
<keyword evidence="1" id="KW-0812">Transmembrane</keyword>
<evidence type="ECO:0000256" key="1">
    <source>
        <dbReference type="SAM" id="Phobius"/>
    </source>
</evidence>